<reference evidence="2 3" key="1">
    <citation type="journal article" date="2021" name="Cell Host Microbe">
        <title>in vivo commensal control of Clostridioides difficile virulence.</title>
        <authorList>
            <person name="Girinathan B.P."/>
            <person name="Dibenedetto N."/>
            <person name="Worley J.N."/>
            <person name="Peltier J."/>
            <person name="Arrieta-Ortiz M.L."/>
            <person name="Rupa Christinal Immanuel S."/>
            <person name="Lavin R."/>
            <person name="Delaney M.L."/>
            <person name="Cummins C."/>
            <person name="Hoffmann M."/>
            <person name="Luo Y."/>
            <person name="Gonzalez-Escalona N."/>
            <person name="Allard M."/>
            <person name="Onderdonk A.B."/>
            <person name="Gerber G.K."/>
            <person name="Sonenshein A.L."/>
            <person name="Baliga N."/>
            <person name="Dupuy B."/>
            <person name="Bry L."/>
        </authorList>
    </citation>
    <scope>NUCLEOTIDE SEQUENCE [LARGE SCALE GENOMIC DNA]</scope>
    <source>
        <strain evidence="2 3">DSM 599</strain>
    </source>
</reference>
<dbReference type="EMBL" id="JAIKTU010000002">
    <property type="protein sequence ID" value="MBY0754468.1"/>
    <property type="molecule type" value="Genomic_DNA"/>
</dbReference>
<dbReference type="PANTHER" id="PTHR36437:SF2">
    <property type="entry name" value="GLYOXALASE_BLEOMYCIN RESISTANCE PROTEIN_DIOXYGENASE"/>
    <property type="match status" value="1"/>
</dbReference>
<proteinExistence type="predicted"/>
<accession>A0ABS7KUH7</accession>
<protein>
    <submittedName>
        <fullName evidence="2">VOC family protein</fullName>
    </submittedName>
</protein>
<comment type="caution">
    <text evidence="2">The sequence shown here is derived from an EMBL/GenBank/DDBJ whole genome shotgun (WGS) entry which is preliminary data.</text>
</comment>
<organism evidence="2 3">
    <name type="scientific">Clostridium sardiniense</name>
    <name type="common">Clostridium absonum</name>
    <dbReference type="NCBI Taxonomy" id="29369"/>
    <lineage>
        <taxon>Bacteria</taxon>
        <taxon>Bacillati</taxon>
        <taxon>Bacillota</taxon>
        <taxon>Clostridia</taxon>
        <taxon>Eubacteriales</taxon>
        <taxon>Clostridiaceae</taxon>
        <taxon>Clostridium</taxon>
    </lineage>
</organism>
<evidence type="ECO:0000313" key="3">
    <source>
        <dbReference type="Proteomes" id="UP001299068"/>
    </source>
</evidence>
<sequence length="127" mass="14855">MINKIGKVTLYVHNQDKAKKFWVDKLNFVVKFEQQMGPGMKWLEVAPKDEDFTTFVLYDKKLMKEQNPEANVENPSIILSTSNIQKTYDEMKDNGVEVGTLLNMPYGKMFSFKDQDANEYLVREDVY</sequence>
<dbReference type="InterPro" id="IPR029068">
    <property type="entry name" value="Glyas_Bleomycin-R_OHBP_Dase"/>
</dbReference>
<dbReference type="SUPFAM" id="SSF54593">
    <property type="entry name" value="Glyoxalase/Bleomycin resistance protein/Dihydroxybiphenyl dioxygenase"/>
    <property type="match status" value="1"/>
</dbReference>
<dbReference type="Gene3D" id="3.10.180.10">
    <property type="entry name" value="2,3-Dihydroxybiphenyl 1,2-Dioxygenase, domain 1"/>
    <property type="match status" value="1"/>
</dbReference>
<dbReference type="InterPro" id="IPR004360">
    <property type="entry name" value="Glyas_Fos-R_dOase_dom"/>
</dbReference>
<name>A0ABS7KUH7_CLOSR</name>
<dbReference type="PANTHER" id="PTHR36437">
    <property type="entry name" value="GLYOXALASE/BLEOMYCIN RESISTANCE PROTEIN/DIOXYGENASE"/>
    <property type="match status" value="1"/>
</dbReference>
<gene>
    <name evidence="2" type="ORF">K5V21_03260</name>
</gene>
<evidence type="ECO:0000259" key="1">
    <source>
        <dbReference type="PROSITE" id="PS51819"/>
    </source>
</evidence>
<dbReference type="InterPro" id="IPR037523">
    <property type="entry name" value="VOC_core"/>
</dbReference>
<evidence type="ECO:0000313" key="2">
    <source>
        <dbReference type="EMBL" id="MBY0754468.1"/>
    </source>
</evidence>
<dbReference type="Pfam" id="PF00903">
    <property type="entry name" value="Glyoxalase"/>
    <property type="match status" value="1"/>
</dbReference>
<keyword evidence="3" id="KW-1185">Reference proteome</keyword>
<dbReference type="PROSITE" id="PS51819">
    <property type="entry name" value="VOC"/>
    <property type="match status" value="1"/>
</dbReference>
<dbReference type="RefSeq" id="WP_221859101.1">
    <property type="nucleotide sequence ID" value="NZ_JAIKTU010000002.1"/>
</dbReference>
<feature type="domain" description="VOC" evidence="1">
    <location>
        <begin position="4"/>
        <end position="125"/>
    </location>
</feature>
<dbReference type="Proteomes" id="UP001299068">
    <property type="component" value="Unassembled WGS sequence"/>
</dbReference>